<proteinExistence type="predicted"/>
<dbReference type="Proteomes" id="UP000192408">
    <property type="component" value="Unassembled WGS sequence"/>
</dbReference>
<keyword evidence="1" id="KW-0378">Hydrolase</keyword>
<dbReference type="STRING" id="1122938.SAMN05660772_01261"/>
<dbReference type="SUPFAM" id="SSF56281">
    <property type="entry name" value="Metallo-hydrolase/oxidoreductase"/>
    <property type="match status" value="1"/>
</dbReference>
<dbReference type="PANTHER" id="PTHR43546:SF9">
    <property type="entry name" value="L-ASCORBATE-6-PHOSPHATE LACTONASE ULAG-RELATED"/>
    <property type="match status" value="1"/>
</dbReference>
<sequence length="296" mass="31809">MKLNKLFTPIFAAALAVATLATPASAQAQPNEAISQNSFQHIRNATAKIHYAGKTFLLDPMLAKKGAYAGFEGTVNSQLRNPLIELPIRAEDVFKGVDAVIVTHTHLDHWDDAAQQQLPKNLPIIVQNQSDADTIRSQGFTDVRILESELNFDGVKLAKTGGAHGTVEMYAIPQLAGLLGDAMGVVLQADGQDTLYIAGDTLWTADVNKAIHRYQPQTVVLNTGYARIEGLGGGIIMGTADVEHAAKMLPNAKIIAVHMDAVNHATVSRKDLRQFVQEKGIADKVAIPNDGETVGF</sequence>
<accession>A0A1W1V6G3</accession>
<dbReference type="InterPro" id="IPR001279">
    <property type="entry name" value="Metallo-B-lactamas"/>
</dbReference>
<dbReference type="Gene3D" id="3.60.15.10">
    <property type="entry name" value="Ribonuclease Z/Hydroxyacylglutathione hydrolase-like"/>
    <property type="match status" value="1"/>
</dbReference>
<keyword evidence="5" id="KW-1185">Reference proteome</keyword>
<evidence type="ECO:0000259" key="3">
    <source>
        <dbReference type="Pfam" id="PF12706"/>
    </source>
</evidence>
<feature type="chain" id="PRO_5011986334" evidence="2">
    <location>
        <begin position="29"/>
        <end position="296"/>
    </location>
</feature>
<reference evidence="5" key="1">
    <citation type="submission" date="2017-04" db="EMBL/GenBank/DDBJ databases">
        <authorList>
            <person name="Varghese N."/>
            <person name="Submissions S."/>
        </authorList>
    </citation>
    <scope>NUCLEOTIDE SEQUENCE [LARGE SCALE GENOMIC DNA]</scope>
    <source>
        <strain evidence="5">DSM 23072</strain>
    </source>
</reference>
<name>A0A1W1V6G3_9PAST</name>
<dbReference type="EMBL" id="FWWV01000057">
    <property type="protein sequence ID" value="SMB89007.1"/>
    <property type="molecule type" value="Genomic_DNA"/>
</dbReference>
<evidence type="ECO:0000256" key="2">
    <source>
        <dbReference type="SAM" id="SignalP"/>
    </source>
</evidence>
<dbReference type="GO" id="GO:0016787">
    <property type="term" value="F:hydrolase activity"/>
    <property type="evidence" value="ECO:0007669"/>
    <property type="project" value="UniProtKB-KW"/>
</dbReference>
<dbReference type="InterPro" id="IPR050114">
    <property type="entry name" value="UPF0173_UPF0282_UlaG_hydrolase"/>
</dbReference>
<protein>
    <submittedName>
        <fullName evidence="4">L-ascorbate metabolism protein UlaG, beta-lactamase superfamily</fullName>
    </submittedName>
</protein>
<feature type="signal peptide" evidence="2">
    <location>
        <begin position="1"/>
        <end position="28"/>
    </location>
</feature>
<dbReference type="RefSeq" id="WP_084257885.1">
    <property type="nucleotide sequence ID" value="NZ_FWWV01000057.1"/>
</dbReference>
<keyword evidence="2" id="KW-0732">Signal</keyword>
<dbReference type="PANTHER" id="PTHR43546">
    <property type="entry name" value="UPF0173 METAL-DEPENDENT HYDROLASE MJ1163-RELATED"/>
    <property type="match status" value="1"/>
</dbReference>
<feature type="domain" description="Metallo-beta-lactamase" evidence="3">
    <location>
        <begin position="56"/>
        <end position="259"/>
    </location>
</feature>
<evidence type="ECO:0000313" key="4">
    <source>
        <dbReference type="EMBL" id="SMB89007.1"/>
    </source>
</evidence>
<gene>
    <name evidence="4" type="ORF">SAMN05660772_01261</name>
</gene>
<organism evidence="4 5">
    <name type="scientific">Pasteurella testudinis DSM 23072</name>
    <dbReference type="NCBI Taxonomy" id="1122938"/>
    <lineage>
        <taxon>Bacteria</taxon>
        <taxon>Pseudomonadati</taxon>
        <taxon>Pseudomonadota</taxon>
        <taxon>Gammaproteobacteria</taxon>
        <taxon>Pasteurellales</taxon>
        <taxon>Pasteurellaceae</taxon>
        <taxon>Pasteurella</taxon>
    </lineage>
</organism>
<evidence type="ECO:0000313" key="5">
    <source>
        <dbReference type="Proteomes" id="UP000192408"/>
    </source>
</evidence>
<dbReference type="InterPro" id="IPR036866">
    <property type="entry name" value="RibonucZ/Hydroxyglut_hydro"/>
</dbReference>
<evidence type="ECO:0000256" key="1">
    <source>
        <dbReference type="ARBA" id="ARBA00022801"/>
    </source>
</evidence>
<dbReference type="AlphaFoldDB" id="A0A1W1V6G3"/>
<dbReference type="Pfam" id="PF12706">
    <property type="entry name" value="Lactamase_B_2"/>
    <property type="match status" value="1"/>
</dbReference>